<evidence type="ECO:0000313" key="3">
    <source>
        <dbReference type="EMBL" id="KAK9839956.1"/>
    </source>
</evidence>
<keyword evidence="4" id="KW-1185">Reference proteome</keyword>
<feature type="region of interest" description="Disordered" evidence="1">
    <location>
        <begin position="118"/>
        <end position="168"/>
    </location>
</feature>
<protein>
    <recommendedName>
        <fullName evidence="5">Transmembrane protein</fullName>
    </recommendedName>
</protein>
<sequence>MLATFDQSLSLLTSWNTPQLPLLPHGQTCQVLRSPQHRCQRVLAQRCKATSSCQPSSTSRSGGSEIVQEAVQGASSGSLTERLTSGVFFLAVITLGIISLGVLYLSLSQFIDSRNEKSDLSKWTPEERNAKGPAVKQQQQRSTKRKQYVSAKGGGKGFGDFGDGDREF</sequence>
<keyword evidence="2" id="KW-0812">Transmembrane</keyword>
<dbReference type="EMBL" id="JALJOS010000004">
    <property type="protein sequence ID" value="KAK9839956.1"/>
    <property type="molecule type" value="Genomic_DNA"/>
</dbReference>
<evidence type="ECO:0000313" key="4">
    <source>
        <dbReference type="Proteomes" id="UP001438707"/>
    </source>
</evidence>
<reference evidence="3 4" key="1">
    <citation type="journal article" date="2024" name="Nat. Commun.">
        <title>Phylogenomics reveals the evolutionary origins of lichenization in chlorophyte algae.</title>
        <authorList>
            <person name="Puginier C."/>
            <person name="Libourel C."/>
            <person name="Otte J."/>
            <person name="Skaloud P."/>
            <person name="Haon M."/>
            <person name="Grisel S."/>
            <person name="Petersen M."/>
            <person name="Berrin J.G."/>
            <person name="Delaux P.M."/>
            <person name="Dal Grande F."/>
            <person name="Keller J."/>
        </authorList>
    </citation>
    <scope>NUCLEOTIDE SEQUENCE [LARGE SCALE GENOMIC DNA]</scope>
    <source>
        <strain evidence="3 4">SAG 2145</strain>
    </source>
</reference>
<feature type="compositionally biased region" description="Gly residues" evidence="1">
    <location>
        <begin position="152"/>
        <end position="161"/>
    </location>
</feature>
<name>A0AAW1S1W1_9CHLO</name>
<keyword evidence="2" id="KW-0472">Membrane</keyword>
<evidence type="ECO:0000256" key="1">
    <source>
        <dbReference type="SAM" id="MobiDB-lite"/>
    </source>
</evidence>
<evidence type="ECO:0008006" key="5">
    <source>
        <dbReference type="Google" id="ProtNLM"/>
    </source>
</evidence>
<gene>
    <name evidence="3" type="ORF">WJX74_001068</name>
</gene>
<dbReference type="AlphaFoldDB" id="A0AAW1S1W1"/>
<accession>A0AAW1S1W1</accession>
<proteinExistence type="predicted"/>
<keyword evidence="2" id="KW-1133">Transmembrane helix</keyword>
<feature type="transmembrane region" description="Helical" evidence="2">
    <location>
        <begin position="87"/>
        <end position="107"/>
    </location>
</feature>
<comment type="caution">
    <text evidence="3">The sequence shown here is derived from an EMBL/GenBank/DDBJ whole genome shotgun (WGS) entry which is preliminary data.</text>
</comment>
<organism evidence="3 4">
    <name type="scientific">Apatococcus lobatus</name>
    <dbReference type="NCBI Taxonomy" id="904363"/>
    <lineage>
        <taxon>Eukaryota</taxon>
        <taxon>Viridiplantae</taxon>
        <taxon>Chlorophyta</taxon>
        <taxon>core chlorophytes</taxon>
        <taxon>Trebouxiophyceae</taxon>
        <taxon>Chlorellales</taxon>
        <taxon>Chlorellaceae</taxon>
        <taxon>Apatococcus</taxon>
    </lineage>
</organism>
<evidence type="ECO:0000256" key="2">
    <source>
        <dbReference type="SAM" id="Phobius"/>
    </source>
</evidence>
<dbReference type="Proteomes" id="UP001438707">
    <property type="component" value="Unassembled WGS sequence"/>
</dbReference>
<feature type="compositionally biased region" description="Basic and acidic residues" evidence="1">
    <location>
        <begin position="118"/>
        <end position="130"/>
    </location>
</feature>